<dbReference type="STRING" id="1224947.SAMN05216480_105195"/>
<dbReference type="EMBL" id="FPBK01000005">
    <property type="protein sequence ID" value="SFU50897.1"/>
    <property type="molecule type" value="Genomic_DNA"/>
</dbReference>
<evidence type="ECO:0000313" key="3">
    <source>
        <dbReference type="Proteomes" id="UP000199138"/>
    </source>
</evidence>
<organism evidence="2 3">
    <name type="scientific">Pustulibacterium marinum</name>
    <dbReference type="NCBI Taxonomy" id="1224947"/>
    <lineage>
        <taxon>Bacteria</taxon>
        <taxon>Pseudomonadati</taxon>
        <taxon>Bacteroidota</taxon>
        <taxon>Flavobacteriia</taxon>
        <taxon>Flavobacteriales</taxon>
        <taxon>Flavobacteriaceae</taxon>
        <taxon>Pustulibacterium</taxon>
    </lineage>
</organism>
<evidence type="ECO:0000259" key="1">
    <source>
        <dbReference type="Pfam" id="PF00571"/>
    </source>
</evidence>
<protein>
    <recommendedName>
        <fullName evidence="1">CBS domain-containing protein</fullName>
    </recommendedName>
</protein>
<dbReference type="RefSeq" id="WP_093024851.1">
    <property type="nucleotide sequence ID" value="NZ_FPBK01000005.1"/>
</dbReference>
<keyword evidence="3" id="KW-1185">Reference proteome</keyword>
<evidence type="ECO:0000313" key="2">
    <source>
        <dbReference type="EMBL" id="SFU50897.1"/>
    </source>
</evidence>
<dbReference type="AlphaFoldDB" id="A0A1I7GR32"/>
<dbReference type="Proteomes" id="UP000199138">
    <property type="component" value="Unassembled WGS sequence"/>
</dbReference>
<dbReference type="InterPro" id="IPR046342">
    <property type="entry name" value="CBS_dom_sf"/>
</dbReference>
<dbReference type="InterPro" id="IPR000644">
    <property type="entry name" value="CBS_dom"/>
</dbReference>
<reference evidence="3" key="1">
    <citation type="submission" date="2016-10" db="EMBL/GenBank/DDBJ databases">
        <authorList>
            <person name="Varghese N."/>
            <person name="Submissions S."/>
        </authorList>
    </citation>
    <scope>NUCLEOTIDE SEQUENCE [LARGE SCALE GENOMIC DNA]</scope>
    <source>
        <strain evidence="3">CGMCC 1.12333</strain>
    </source>
</reference>
<gene>
    <name evidence="2" type="ORF">SAMN05216480_105195</name>
</gene>
<name>A0A1I7GR32_9FLAO</name>
<dbReference type="Gene3D" id="3.10.580.10">
    <property type="entry name" value="CBS-domain"/>
    <property type="match status" value="1"/>
</dbReference>
<dbReference type="SUPFAM" id="SSF54631">
    <property type="entry name" value="CBS-domain pair"/>
    <property type="match status" value="1"/>
</dbReference>
<feature type="domain" description="CBS" evidence="1">
    <location>
        <begin position="69"/>
        <end position="116"/>
    </location>
</feature>
<feature type="domain" description="CBS" evidence="1">
    <location>
        <begin position="14"/>
        <end position="52"/>
    </location>
</feature>
<sequence length="218" mass="24935">MDLKALINIDFQPLTLSERIANACSIFEQSTLSHIPVIENNVLVGNLSEDDCKTIEKVDVLAEYQYLLDPFFVRENTGWLNVLEAFAKNESNMMPIINKDNSYIGYYELTDILNIFNDTPFLNEPGSILVIEKNSKDQSFSEIVQIVESHNGKMLGAFISEIKGDRTETTLKIANAGINEILQTFRRYNYEIINGIDQDSYVKELKERSAYLNKYLNI</sequence>
<proteinExistence type="predicted"/>
<dbReference type="OrthoDB" id="1523762at2"/>
<dbReference type="Pfam" id="PF00571">
    <property type="entry name" value="CBS"/>
    <property type="match status" value="2"/>
</dbReference>
<accession>A0A1I7GR32</accession>